<dbReference type="Pfam" id="PF00406">
    <property type="entry name" value="ADK"/>
    <property type="match status" value="1"/>
</dbReference>
<dbReference type="Gene3D" id="3.40.50.300">
    <property type="entry name" value="P-loop containing nucleotide triphosphate hydrolases"/>
    <property type="match status" value="1"/>
</dbReference>
<evidence type="ECO:0000256" key="8">
    <source>
        <dbReference type="ARBA" id="ARBA00048116"/>
    </source>
</evidence>
<dbReference type="SUPFAM" id="SSF52540">
    <property type="entry name" value="P-loop containing nucleoside triphosphate hydrolases"/>
    <property type="match status" value="1"/>
</dbReference>
<dbReference type="CDD" id="cd01428">
    <property type="entry name" value="ADK"/>
    <property type="match status" value="1"/>
</dbReference>
<proteinExistence type="inferred from homology"/>
<evidence type="ECO:0008006" key="12">
    <source>
        <dbReference type="Google" id="ProtNLM"/>
    </source>
</evidence>
<keyword evidence="2 9" id="KW-0808">Transferase</keyword>
<dbReference type="RefSeq" id="XP_013238162.1">
    <property type="nucleotide sequence ID" value="XM_013382708.1"/>
</dbReference>
<dbReference type="PRINTS" id="PR00094">
    <property type="entry name" value="ADENYLTKNASE"/>
</dbReference>
<evidence type="ECO:0000256" key="2">
    <source>
        <dbReference type="ARBA" id="ARBA00022679"/>
    </source>
</evidence>
<dbReference type="GO" id="GO:0009123">
    <property type="term" value="P:nucleoside monophosphate metabolic process"/>
    <property type="evidence" value="ECO:0007669"/>
    <property type="project" value="UniProtKB-ARBA"/>
</dbReference>
<keyword evidence="1" id="KW-0963">Cytoplasm</keyword>
<dbReference type="InterPro" id="IPR000850">
    <property type="entry name" value="Adenylat/UMP-CMP_kin"/>
</dbReference>
<evidence type="ECO:0000256" key="6">
    <source>
        <dbReference type="ARBA" id="ARBA00022975"/>
    </source>
</evidence>
<keyword evidence="5" id="KW-0067">ATP-binding</keyword>
<dbReference type="GeneID" id="25259376"/>
<evidence type="ECO:0000256" key="4">
    <source>
        <dbReference type="ARBA" id="ARBA00022777"/>
    </source>
</evidence>
<dbReference type="GO" id="GO:0005524">
    <property type="term" value="F:ATP binding"/>
    <property type="evidence" value="ECO:0007669"/>
    <property type="project" value="UniProtKB-KW"/>
</dbReference>
<keyword evidence="4 9" id="KW-0418">Kinase</keyword>
<sequence length="284" mass="32081">MVFPSHIFQSLHLSVISSHFKRVISKLFSGKLPFGLFLKSKPIQSHHACNLQFRSSSKTLLAGLTAAVFLKPEEKHGATLVEETPTDSIDGSRLFSSSSVDRPDRKRYCIEKGKYKVIFVLGGPGVGKGTQCSKMAQEFGWVHVSAGDLLRREQAREKSPFVELIATCIREGNIVPHFVTIALLKAEMELYPHGTIFLIDGFPREVGQAEAFERTVIPMDLVLFFECEEETMLSRLMHRSQTSGRTDDNIDSILKRFRTYQQSSIPVISYYEEKGKVKRVGIYF</sequence>
<dbReference type="InterPro" id="IPR006266">
    <property type="entry name" value="UMP_CMP_kinase"/>
</dbReference>
<dbReference type="PROSITE" id="PS00113">
    <property type="entry name" value="ADENYLATE_KINASE"/>
    <property type="match status" value="1"/>
</dbReference>
<evidence type="ECO:0000256" key="3">
    <source>
        <dbReference type="ARBA" id="ARBA00022741"/>
    </source>
</evidence>
<dbReference type="VEuPathDB" id="MicrosporidiaDB:DI09_28p150"/>
<accession>A0A098VSD7</accession>
<evidence type="ECO:0000256" key="5">
    <source>
        <dbReference type="ARBA" id="ARBA00022840"/>
    </source>
</evidence>
<comment type="catalytic activity">
    <reaction evidence="8">
        <text>UMP + ATP = UDP + ADP</text>
        <dbReference type="Rhea" id="RHEA:24400"/>
        <dbReference type="ChEBI" id="CHEBI:30616"/>
        <dbReference type="ChEBI" id="CHEBI:57865"/>
        <dbReference type="ChEBI" id="CHEBI:58223"/>
        <dbReference type="ChEBI" id="CHEBI:456216"/>
        <dbReference type="EC" id="2.7.4.14"/>
    </reaction>
</comment>
<keyword evidence="7" id="KW-0539">Nucleus</keyword>
<evidence type="ECO:0000256" key="1">
    <source>
        <dbReference type="ARBA" id="ARBA00022490"/>
    </source>
</evidence>
<dbReference type="EMBL" id="JMKJ01000210">
    <property type="protein sequence ID" value="KGG51734.1"/>
    <property type="molecule type" value="Genomic_DNA"/>
</dbReference>
<name>A0A098VSD7_9MICR</name>
<keyword evidence="3" id="KW-0547">Nucleotide-binding</keyword>
<dbReference type="InterPro" id="IPR033690">
    <property type="entry name" value="Adenylat_kinase_CS"/>
</dbReference>
<comment type="caution">
    <text evidence="10">The sequence shown here is derived from an EMBL/GenBank/DDBJ whole genome shotgun (WGS) entry which is preliminary data.</text>
</comment>
<dbReference type="GO" id="GO:0006221">
    <property type="term" value="P:pyrimidine nucleotide biosynthetic process"/>
    <property type="evidence" value="ECO:0007669"/>
    <property type="project" value="UniProtKB-KW"/>
</dbReference>
<dbReference type="PANTHER" id="PTHR23359">
    <property type="entry name" value="NUCLEOTIDE KINASE"/>
    <property type="match status" value="1"/>
</dbReference>
<evidence type="ECO:0000256" key="7">
    <source>
        <dbReference type="ARBA" id="ARBA00023242"/>
    </source>
</evidence>
<protein>
    <recommendedName>
        <fullName evidence="12">Adenylate kinase</fullName>
    </recommendedName>
</protein>
<dbReference type="InterPro" id="IPR027417">
    <property type="entry name" value="P-loop_NTPase"/>
</dbReference>
<comment type="similarity">
    <text evidence="9">Belongs to the adenylate kinase family.</text>
</comment>
<organism evidence="10 11">
    <name type="scientific">Mitosporidium daphniae</name>
    <dbReference type="NCBI Taxonomy" id="1485682"/>
    <lineage>
        <taxon>Eukaryota</taxon>
        <taxon>Fungi</taxon>
        <taxon>Fungi incertae sedis</taxon>
        <taxon>Microsporidia</taxon>
        <taxon>Mitosporidium</taxon>
    </lineage>
</organism>
<keyword evidence="11" id="KW-1185">Reference proteome</keyword>
<dbReference type="Proteomes" id="UP000029725">
    <property type="component" value="Unassembled WGS sequence"/>
</dbReference>
<dbReference type="GO" id="GO:0016776">
    <property type="term" value="F:phosphotransferase activity, phosphate group as acceptor"/>
    <property type="evidence" value="ECO:0007669"/>
    <property type="project" value="InterPro"/>
</dbReference>
<keyword evidence="6" id="KW-0665">Pyrimidine biosynthesis</keyword>
<dbReference type="NCBIfam" id="TIGR01359">
    <property type="entry name" value="UMP_CMP_kin_fam"/>
    <property type="match status" value="1"/>
</dbReference>
<dbReference type="HAMAP" id="MF_00235">
    <property type="entry name" value="Adenylate_kinase_Adk"/>
    <property type="match status" value="1"/>
</dbReference>
<dbReference type="OrthoDB" id="439792at2759"/>
<reference evidence="10 11" key="1">
    <citation type="submission" date="2014-04" db="EMBL/GenBank/DDBJ databases">
        <title>A new species of microsporidia sheds light on the evolution of extreme parasitism.</title>
        <authorList>
            <person name="Haag K.L."/>
            <person name="James T.Y."/>
            <person name="Larsson R."/>
            <person name="Schaer T.M."/>
            <person name="Refardt D."/>
            <person name="Pombert J.-F."/>
            <person name="Ebert D."/>
        </authorList>
    </citation>
    <scope>NUCLEOTIDE SEQUENCE [LARGE SCALE GENOMIC DNA]</scope>
    <source>
        <strain evidence="10 11">UGP3</strain>
        <tissue evidence="10">Spores</tissue>
    </source>
</reference>
<dbReference type="GO" id="GO:0019205">
    <property type="term" value="F:nucleobase-containing compound kinase activity"/>
    <property type="evidence" value="ECO:0007669"/>
    <property type="project" value="InterPro"/>
</dbReference>
<gene>
    <name evidence="10" type="ORF">DI09_28p150</name>
</gene>
<evidence type="ECO:0000313" key="10">
    <source>
        <dbReference type="EMBL" id="KGG51734.1"/>
    </source>
</evidence>
<dbReference type="GO" id="GO:0006207">
    <property type="term" value="P:'de novo' pyrimidine nucleobase biosynthetic process"/>
    <property type="evidence" value="ECO:0007669"/>
    <property type="project" value="InterPro"/>
</dbReference>
<dbReference type="HOGENOM" id="CLU_980344_0_0_1"/>
<evidence type="ECO:0000313" key="11">
    <source>
        <dbReference type="Proteomes" id="UP000029725"/>
    </source>
</evidence>
<dbReference type="AlphaFoldDB" id="A0A098VSD7"/>
<evidence type="ECO:0000256" key="9">
    <source>
        <dbReference type="RuleBase" id="RU003330"/>
    </source>
</evidence>